<keyword evidence="3" id="KW-0862">Zinc</keyword>
<dbReference type="AlphaFoldDB" id="A0A834SJA8"/>
<keyword evidence="6" id="KW-0687">Ribonucleoprotein</keyword>
<keyword evidence="1" id="KW-0479">Metal-binding</keyword>
<evidence type="ECO:0000313" key="6">
    <source>
        <dbReference type="EMBL" id="KAF7805253.1"/>
    </source>
</evidence>
<reference evidence="6" key="1">
    <citation type="submission" date="2020-09" db="EMBL/GenBank/DDBJ databases">
        <title>Genome-Enabled Discovery of Anthraquinone Biosynthesis in Senna tora.</title>
        <authorList>
            <person name="Kang S.-H."/>
            <person name="Pandey R.P."/>
            <person name="Lee C.-M."/>
            <person name="Sim J.-S."/>
            <person name="Jeong J.-T."/>
            <person name="Choi B.-S."/>
            <person name="Jung M."/>
            <person name="Ginzburg D."/>
            <person name="Zhao K."/>
            <person name="Won S.Y."/>
            <person name="Oh T.-J."/>
            <person name="Yu Y."/>
            <person name="Kim N.-H."/>
            <person name="Lee O.R."/>
            <person name="Lee T.-H."/>
            <person name="Bashyal P."/>
            <person name="Kim T.-S."/>
            <person name="Lee W.-H."/>
            <person name="Kawkins C."/>
            <person name="Kim C.-K."/>
            <person name="Kim J.S."/>
            <person name="Ahn B.O."/>
            <person name="Rhee S.Y."/>
            <person name="Sohng J.K."/>
        </authorList>
    </citation>
    <scope>NUCLEOTIDE SEQUENCE</scope>
    <source>
        <tissue evidence="6">Leaf</tissue>
    </source>
</reference>
<dbReference type="Proteomes" id="UP000634136">
    <property type="component" value="Unassembled WGS sequence"/>
</dbReference>
<feature type="domain" description="CHHC U11-48K-type" evidence="5">
    <location>
        <begin position="65"/>
        <end position="92"/>
    </location>
</feature>
<evidence type="ECO:0000256" key="3">
    <source>
        <dbReference type="ARBA" id="ARBA00022833"/>
    </source>
</evidence>
<name>A0A834SJA8_9FABA</name>
<feature type="region of interest" description="Disordered" evidence="4">
    <location>
        <begin position="530"/>
        <end position="555"/>
    </location>
</feature>
<proteinExistence type="predicted"/>
<evidence type="ECO:0000256" key="2">
    <source>
        <dbReference type="ARBA" id="ARBA00022771"/>
    </source>
</evidence>
<dbReference type="PANTHER" id="PTHR21402">
    <property type="entry name" value="GAMETOCYTE SPECIFIC FACTOR 1-RELATED"/>
    <property type="match status" value="1"/>
</dbReference>
<comment type="caution">
    <text evidence="6">The sequence shown here is derived from an EMBL/GenBank/DDBJ whole genome shotgun (WGS) entry which is preliminary data.</text>
</comment>
<gene>
    <name evidence="6" type="ORF">G2W53_044364</name>
</gene>
<keyword evidence="2" id="KW-0863">Zinc-finger</keyword>
<protein>
    <submittedName>
        <fullName evidence="6">U11/U12 small nuclear ribonucleoprotein 48 kDa protein</fullName>
    </submittedName>
</protein>
<dbReference type="PROSITE" id="PS51800">
    <property type="entry name" value="ZF_CHHC_U11_48K"/>
    <property type="match status" value="1"/>
</dbReference>
<organism evidence="6 7">
    <name type="scientific">Senna tora</name>
    <dbReference type="NCBI Taxonomy" id="362788"/>
    <lineage>
        <taxon>Eukaryota</taxon>
        <taxon>Viridiplantae</taxon>
        <taxon>Streptophyta</taxon>
        <taxon>Embryophyta</taxon>
        <taxon>Tracheophyta</taxon>
        <taxon>Spermatophyta</taxon>
        <taxon>Magnoliopsida</taxon>
        <taxon>eudicotyledons</taxon>
        <taxon>Gunneridae</taxon>
        <taxon>Pentapetalae</taxon>
        <taxon>rosids</taxon>
        <taxon>fabids</taxon>
        <taxon>Fabales</taxon>
        <taxon>Fabaceae</taxon>
        <taxon>Caesalpinioideae</taxon>
        <taxon>Cassia clade</taxon>
        <taxon>Senna</taxon>
    </lineage>
</organism>
<feature type="compositionally biased region" description="Basic and acidic residues" evidence="4">
    <location>
        <begin position="652"/>
        <end position="664"/>
    </location>
</feature>
<dbReference type="PANTHER" id="PTHR21402:SF10">
    <property type="entry name" value="U11_U12 SMALL NUCLEAR RIBONUCLEOPROTEIN 48 KDA PROTEIN"/>
    <property type="match status" value="1"/>
</dbReference>
<keyword evidence="7" id="KW-1185">Reference proteome</keyword>
<dbReference type="InterPro" id="IPR022776">
    <property type="entry name" value="TRM13/UPF0224_CHHC_Znf_dom"/>
</dbReference>
<dbReference type="GO" id="GO:0008270">
    <property type="term" value="F:zinc ion binding"/>
    <property type="evidence" value="ECO:0007669"/>
    <property type="project" value="UniProtKB-KW"/>
</dbReference>
<evidence type="ECO:0000259" key="5">
    <source>
        <dbReference type="PROSITE" id="PS51800"/>
    </source>
</evidence>
<dbReference type="EMBL" id="JAAIUW010000013">
    <property type="protein sequence ID" value="KAF7805253.1"/>
    <property type="molecule type" value="Genomic_DNA"/>
</dbReference>
<feature type="region of interest" description="Disordered" evidence="4">
    <location>
        <begin position="455"/>
        <end position="484"/>
    </location>
</feature>
<dbReference type="Pfam" id="PF05253">
    <property type="entry name" value="zf-U11-48K"/>
    <property type="match status" value="1"/>
</dbReference>
<evidence type="ECO:0000313" key="7">
    <source>
        <dbReference type="Proteomes" id="UP000634136"/>
    </source>
</evidence>
<dbReference type="InterPro" id="IPR051591">
    <property type="entry name" value="UPF0224_FAM112_RNA_Proc"/>
</dbReference>
<dbReference type="OrthoDB" id="69229at2759"/>
<sequence>MNPSASALTFLPSNPNPNVFNPISNPQPDLSATLSSLNNLIHLSHHTFRSLPTLQPPLQTPNPNLLQCPFDPHHLMPPESLFLHSLRCASSPHPLPNPDDLLHSLSYPKTLQSSDHSLRDNSFVQTLLDPHTELCFSLNEYVDFGLNFFYRDCPGVVSLYDVDASKRTFTLPRILSIECADFTGGSRSEVKNCEREHVGILPSEYWAIRKEVEAWNDYPTTYSYGVLRAVLGVGYTKECDLMRWIIANSPRYGVVIDIAMQHHIFLLFSLCLKAIQREALNTMDLFLNNHNLELNWVRLSSECPILVQALTWLASQMSILYGATNGKLFVLNLIKICILDDASGLLFFSFGKNDTEAPLLNGKFQNSIINGRNIKDAKLDIRQEGNTIYGQNVDGTVRSPKVFVFQVVAAVAALHERSLLEDRIKRLWFSQQPNKYQLVAEHCYVTERANEERKKRPHYRPVVDYDGLPRQQSSNMESTKVKTREELLAEERDYKRRRMSYRGKKIKRSTVQVMRDIIEEYMEEIKQAGGIGSPVKESEESGMFMSKPHAGHDIDLGAKNLRKGRLDSPSIAASSRRHYEQQSHTNYSKKSKAIEFLEDTSPRDNELPRQGHYRNRGYVEDQWDTGRGNYSREHASRSPERPKSYSRSNESNSHHKNQDYSNRKKSDHKSRTRDRWKRNSHRSQDYDPPLKSAFRDRYDPSQSIDICEDDVSSDTKCQAR</sequence>
<feature type="compositionally biased region" description="Basic residues" evidence="4">
    <location>
        <begin position="665"/>
        <end position="681"/>
    </location>
</feature>
<feature type="compositionally biased region" description="Basic and acidic residues" evidence="4">
    <location>
        <begin position="630"/>
        <end position="643"/>
    </location>
</feature>
<feature type="compositionally biased region" description="Basic and acidic residues" evidence="4">
    <location>
        <begin position="592"/>
        <end position="609"/>
    </location>
</feature>
<evidence type="ECO:0000256" key="4">
    <source>
        <dbReference type="SAM" id="MobiDB-lite"/>
    </source>
</evidence>
<feature type="region of interest" description="Disordered" evidence="4">
    <location>
        <begin position="568"/>
        <end position="720"/>
    </location>
</feature>
<evidence type="ECO:0000256" key="1">
    <source>
        <dbReference type="ARBA" id="ARBA00022723"/>
    </source>
</evidence>
<dbReference type="GO" id="GO:1990904">
    <property type="term" value="C:ribonucleoprotein complex"/>
    <property type="evidence" value="ECO:0007669"/>
    <property type="project" value="UniProtKB-KW"/>
</dbReference>
<accession>A0A834SJA8</accession>